<feature type="region of interest" description="Disordered" evidence="2">
    <location>
        <begin position="1"/>
        <end position="22"/>
    </location>
</feature>
<name>A0A9X3MWB1_9ACTN</name>
<evidence type="ECO:0000256" key="2">
    <source>
        <dbReference type="SAM" id="MobiDB-lite"/>
    </source>
</evidence>
<keyword evidence="5" id="KW-1185">Reference proteome</keyword>
<evidence type="ECO:0000256" key="1">
    <source>
        <dbReference type="ARBA" id="ARBA00022553"/>
    </source>
</evidence>
<dbReference type="AlphaFoldDB" id="A0A9X3MWB1"/>
<feature type="domain" description="FHA" evidence="3">
    <location>
        <begin position="50"/>
        <end position="101"/>
    </location>
</feature>
<dbReference type="InterPro" id="IPR000253">
    <property type="entry name" value="FHA_dom"/>
</dbReference>
<accession>A0A9X3MWB1</accession>
<dbReference type="Pfam" id="PF00498">
    <property type="entry name" value="FHA"/>
    <property type="match status" value="1"/>
</dbReference>
<dbReference type="PROSITE" id="PS50006">
    <property type="entry name" value="FHA_DOMAIN"/>
    <property type="match status" value="1"/>
</dbReference>
<comment type="caution">
    <text evidence="4">The sequence shown here is derived from an EMBL/GenBank/DDBJ whole genome shotgun (WGS) entry which is preliminary data.</text>
</comment>
<proteinExistence type="predicted"/>
<gene>
    <name evidence="4" type="ORF">OM076_26455</name>
</gene>
<evidence type="ECO:0000313" key="4">
    <source>
        <dbReference type="EMBL" id="MDA0163840.1"/>
    </source>
</evidence>
<dbReference type="InterPro" id="IPR008984">
    <property type="entry name" value="SMAD_FHA_dom_sf"/>
</dbReference>
<dbReference type="Gene3D" id="2.60.200.20">
    <property type="match status" value="1"/>
</dbReference>
<feature type="compositionally biased region" description="Basic and acidic residues" evidence="2">
    <location>
        <begin position="11"/>
        <end position="22"/>
    </location>
</feature>
<dbReference type="CDD" id="cd00060">
    <property type="entry name" value="FHA"/>
    <property type="match status" value="1"/>
</dbReference>
<evidence type="ECO:0000313" key="5">
    <source>
        <dbReference type="Proteomes" id="UP001149140"/>
    </source>
</evidence>
<dbReference type="SUPFAM" id="SSF49879">
    <property type="entry name" value="SMAD/FHA domain"/>
    <property type="match status" value="1"/>
</dbReference>
<dbReference type="SMART" id="SM00240">
    <property type="entry name" value="FHA"/>
    <property type="match status" value="1"/>
</dbReference>
<dbReference type="Proteomes" id="UP001149140">
    <property type="component" value="Unassembled WGS sequence"/>
</dbReference>
<dbReference type="EMBL" id="JAPDOD010000028">
    <property type="protein sequence ID" value="MDA0163840.1"/>
    <property type="molecule type" value="Genomic_DNA"/>
</dbReference>
<organism evidence="4 5">
    <name type="scientific">Solirubrobacter ginsenosidimutans</name>
    <dbReference type="NCBI Taxonomy" id="490573"/>
    <lineage>
        <taxon>Bacteria</taxon>
        <taxon>Bacillati</taxon>
        <taxon>Actinomycetota</taxon>
        <taxon>Thermoleophilia</taxon>
        <taxon>Solirubrobacterales</taxon>
        <taxon>Solirubrobacteraceae</taxon>
        <taxon>Solirubrobacter</taxon>
    </lineage>
</organism>
<reference evidence="4" key="1">
    <citation type="submission" date="2022-10" db="EMBL/GenBank/DDBJ databases">
        <title>The WGS of Solirubrobacter ginsenosidimutans DSM 21036.</title>
        <authorList>
            <person name="Jiang Z."/>
        </authorList>
    </citation>
    <scope>NUCLEOTIDE SEQUENCE</scope>
    <source>
        <strain evidence="4">DSM 21036</strain>
    </source>
</reference>
<sequence length="230" mass="25002">MESHATLGSKTPEEHEERQAALDRGEPFLLFRDGDGRQRIVPLSEDADAVTIGRRFEADISLPWDPEASRLHAELSLRAGEWTIVDDGWSQNGTWVNGLRLAGRRRLADGDLVKIGRTILGFHAPGATGPGPTMVQGELSATPRFSEQQQRILKALCRPLFADGDGFNPSSDLEVADETGINVDVVTQELDLLARLFGLEDMPRPERRAEVALLAVRSGLVGADEGGTQG</sequence>
<evidence type="ECO:0000259" key="3">
    <source>
        <dbReference type="PROSITE" id="PS50006"/>
    </source>
</evidence>
<protein>
    <submittedName>
        <fullName evidence="4">FHA domain-containing protein</fullName>
    </submittedName>
</protein>
<keyword evidence="1" id="KW-0597">Phosphoprotein</keyword>
<dbReference type="RefSeq" id="WP_270043088.1">
    <property type="nucleotide sequence ID" value="NZ_JAPDOD010000028.1"/>
</dbReference>